<feature type="non-terminal residue" evidence="2">
    <location>
        <position position="396"/>
    </location>
</feature>
<sequence>MRKLNSRWNPSNTPQETRSNSIAPGTSSYVPHPSLPPLSSVPQYPPIQPATSTTAPQLERAQDPLASQFNNLRTLPQQDQVPHPVLSSSTSQLQPAMQFPPPQSPMQFQRGPAPLRGISKLLTELTKLYSDQEKKYGGELYDILNSKLRIFYDCCQKVGLEPDQYHNAYSVMLKGRASTFYYDRLAGKGYDFNRMIYESRCHFETEENKQQYMSEWRETTFLRIIATNPGVSRLDCLQRLFDQLQTIQRGLSESYQEDFSLRDQIISACRGVEECNLALFNPANTYEGVCAQLRSSVSTALRSREVQQFNAQLQPTSIDPADQHDHNWTDRTYGGRGRGYSRGYDQRRPRGNRGGPRGGSFQSDRQKKCYVCEKPNCWSTRHSLDERKETYNKFRQ</sequence>
<feature type="region of interest" description="Disordered" evidence="1">
    <location>
        <begin position="1"/>
        <end position="56"/>
    </location>
</feature>
<evidence type="ECO:0000313" key="2">
    <source>
        <dbReference type="EMBL" id="PVH90772.1"/>
    </source>
</evidence>
<dbReference type="Proteomes" id="UP000244855">
    <property type="component" value="Unassembled WGS sequence"/>
</dbReference>
<feature type="compositionally biased region" description="Low complexity" evidence="1">
    <location>
        <begin position="27"/>
        <end position="42"/>
    </location>
</feature>
<feature type="compositionally biased region" description="Polar residues" evidence="1">
    <location>
        <begin position="80"/>
        <end position="93"/>
    </location>
</feature>
<keyword evidence="3" id="KW-1185">Reference proteome</keyword>
<name>A0A2V1CYF3_9PLEO</name>
<evidence type="ECO:0000313" key="3">
    <source>
        <dbReference type="Proteomes" id="UP000244855"/>
    </source>
</evidence>
<reference evidence="2 3" key="1">
    <citation type="journal article" date="2018" name="Sci. Rep.">
        <title>Comparative genomics provides insights into the lifestyle and reveals functional heterogeneity of dark septate endophytic fungi.</title>
        <authorList>
            <person name="Knapp D.G."/>
            <person name="Nemeth J.B."/>
            <person name="Barry K."/>
            <person name="Hainaut M."/>
            <person name="Henrissat B."/>
            <person name="Johnson J."/>
            <person name="Kuo A."/>
            <person name="Lim J.H.P."/>
            <person name="Lipzen A."/>
            <person name="Nolan M."/>
            <person name="Ohm R.A."/>
            <person name="Tamas L."/>
            <person name="Grigoriev I.V."/>
            <person name="Spatafora J.W."/>
            <person name="Nagy L.G."/>
            <person name="Kovacs G.M."/>
        </authorList>
    </citation>
    <scope>NUCLEOTIDE SEQUENCE [LARGE SCALE GENOMIC DNA]</scope>
    <source>
        <strain evidence="2 3">DSE2036</strain>
    </source>
</reference>
<feature type="region of interest" description="Disordered" evidence="1">
    <location>
        <begin position="80"/>
        <end position="107"/>
    </location>
</feature>
<gene>
    <name evidence="2" type="ORF">DM02DRAFT_547142</name>
</gene>
<accession>A0A2V1CYF3</accession>
<dbReference type="AlphaFoldDB" id="A0A2V1CYF3"/>
<dbReference type="EMBL" id="KZ806109">
    <property type="protein sequence ID" value="PVH90772.1"/>
    <property type="molecule type" value="Genomic_DNA"/>
</dbReference>
<dbReference type="STRING" id="97972.A0A2V1CYF3"/>
<feature type="compositionally biased region" description="Polar residues" evidence="1">
    <location>
        <begin position="1"/>
        <end position="26"/>
    </location>
</feature>
<evidence type="ECO:0000256" key="1">
    <source>
        <dbReference type="SAM" id="MobiDB-lite"/>
    </source>
</evidence>
<proteinExistence type="predicted"/>
<feature type="region of interest" description="Disordered" evidence="1">
    <location>
        <begin position="315"/>
        <end position="365"/>
    </location>
</feature>
<dbReference type="OrthoDB" id="3786303at2759"/>
<protein>
    <submittedName>
        <fullName evidence="2">Uncharacterized protein</fullName>
    </submittedName>
</protein>
<organism evidence="2 3">
    <name type="scientific">Periconia macrospinosa</name>
    <dbReference type="NCBI Taxonomy" id="97972"/>
    <lineage>
        <taxon>Eukaryota</taxon>
        <taxon>Fungi</taxon>
        <taxon>Dikarya</taxon>
        <taxon>Ascomycota</taxon>
        <taxon>Pezizomycotina</taxon>
        <taxon>Dothideomycetes</taxon>
        <taxon>Pleosporomycetidae</taxon>
        <taxon>Pleosporales</taxon>
        <taxon>Massarineae</taxon>
        <taxon>Periconiaceae</taxon>
        <taxon>Periconia</taxon>
    </lineage>
</organism>